<reference evidence="2 3" key="1">
    <citation type="submission" date="2020-02" db="EMBL/GenBank/DDBJ databases">
        <title>Genomic and physiological characterization of two novel Nitrospinaceae genera.</title>
        <authorList>
            <person name="Mueller A.J."/>
            <person name="Jung M.-Y."/>
            <person name="Strachan C.R."/>
            <person name="Herbold C.W."/>
            <person name="Kirkegaard R.H."/>
            <person name="Daims H."/>
        </authorList>
    </citation>
    <scope>NUCLEOTIDE SEQUENCE [LARGE SCALE GENOMIC DNA]</scope>
    <source>
        <strain evidence="2">EB</strain>
    </source>
</reference>
<dbReference type="Proteomes" id="UP000594688">
    <property type="component" value="Chromosome"/>
</dbReference>
<dbReference type="AlphaFoldDB" id="A0A7T0BZ84"/>
<organism evidence="2 3">
    <name type="scientific">Candidatus Nitronauta litoralis</name>
    <dbReference type="NCBI Taxonomy" id="2705533"/>
    <lineage>
        <taxon>Bacteria</taxon>
        <taxon>Pseudomonadati</taxon>
        <taxon>Nitrospinota/Tectimicrobiota group</taxon>
        <taxon>Nitrospinota</taxon>
        <taxon>Nitrospinia</taxon>
        <taxon>Nitrospinales</taxon>
        <taxon>Nitrospinaceae</taxon>
        <taxon>Candidatus Nitronauta</taxon>
    </lineage>
</organism>
<protein>
    <submittedName>
        <fullName evidence="2">Transporter</fullName>
    </submittedName>
</protein>
<evidence type="ECO:0000313" key="2">
    <source>
        <dbReference type="EMBL" id="QPJ63627.1"/>
    </source>
</evidence>
<dbReference type="Pfam" id="PF13557">
    <property type="entry name" value="Phenol_MetA_deg"/>
    <property type="match status" value="1"/>
</dbReference>
<dbReference type="InterPro" id="IPR025737">
    <property type="entry name" value="FApF"/>
</dbReference>
<feature type="chain" id="PRO_5032357290" evidence="1">
    <location>
        <begin position="27"/>
        <end position="390"/>
    </location>
</feature>
<feature type="signal peptide" evidence="1">
    <location>
        <begin position="1"/>
        <end position="26"/>
    </location>
</feature>
<evidence type="ECO:0000256" key="1">
    <source>
        <dbReference type="SAM" id="SignalP"/>
    </source>
</evidence>
<sequence length="390" mass="43648">MLNKLKSLLLTFMVAVWLLPASTVQAYVGLCCTHCGGNMPMNIFGGGIPETHEFRVKLSQMFMEMGPLRSGTNDIVTESILGMPNGRTFGAAPREMRMYMTMLGGAYSFTDDFAIMAMTSYKRNDMDMVFNVPLRNNMLGNNPSRARGFTMHSEGLGDTKVLAKYRLYSDDNLVPTKQISIVGGLSFPTGDINKRFTRSPITGQNGQILPYKMQMGSGSFDPIMAVTLQGSSSPFWYGLNAMYIGRWHENDQGYEQGDEFKFDLYTMYQFHEKALVQLQFNGHLEDAYNGLPGATRFNGNGIFAPTGQFASPLFDPNNYGFTKLNITAGVQFQPFPLHIMELLASVPIHQDLSGPQLSEEWRMMFSYYIEIPTSKSRRYKGTKAPGELGF</sequence>
<dbReference type="KEGG" id="nli:G3M70_17815"/>
<gene>
    <name evidence="2" type="ORF">G3M70_17815</name>
</gene>
<proteinExistence type="predicted"/>
<dbReference type="EMBL" id="CP048685">
    <property type="protein sequence ID" value="QPJ63627.1"/>
    <property type="molecule type" value="Genomic_DNA"/>
</dbReference>
<name>A0A7T0BZ84_9BACT</name>
<keyword evidence="1" id="KW-0732">Signal</keyword>
<accession>A0A7T0BZ84</accession>
<evidence type="ECO:0000313" key="3">
    <source>
        <dbReference type="Proteomes" id="UP000594688"/>
    </source>
</evidence>